<reference evidence="3 4" key="1">
    <citation type="submission" date="2020-04" db="EMBL/GenBank/DDBJ databases">
        <title>Usitatibacter rugosus gen. nov., sp. nov. and Usitatibacter palustris sp. nov., novel members of Usitatibacteraceae fam. nov. within the order Nitrosomonadales isolated from soil.</title>
        <authorList>
            <person name="Huber K.J."/>
            <person name="Neumann-Schaal M."/>
            <person name="Geppert A."/>
            <person name="Luckner M."/>
            <person name="Wanner G."/>
            <person name="Overmann J."/>
        </authorList>
    </citation>
    <scope>NUCLEOTIDE SEQUENCE [LARGE SCALE GENOMIC DNA]</scope>
    <source>
        <strain evidence="3 4">0125_3</strain>
    </source>
</reference>
<dbReference type="SUPFAM" id="SSF49344">
    <property type="entry name" value="CBD9-like"/>
    <property type="match status" value="1"/>
</dbReference>
<dbReference type="RefSeq" id="WP_171093626.1">
    <property type="nucleotide sequence ID" value="NZ_CP053069.1"/>
</dbReference>
<name>A0A6M4H233_9PROT</name>
<keyword evidence="1" id="KW-0732">Signal</keyword>
<proteinExistence type="predicted"/>
<evidence type="ECO:0000313" key="3">
    <source>
        <dbReference type="EMBL" id="QJR11897.1"/>
    </source>
</evidence>
<organism evidence="3 4">
    <name type="scientific">Usitatibacter rugosus</name>
    <dbReference type="NCBI Taxonomy" id="2732067"/>
    <lineage>
        <taxon>Bacteria</taxon>
        <taxon>Pseudomonadati</taxon>
        <taxon>Pseudomonadota</taxon>
        <taxon>Betaproteobacteria</taxon>
        <taxon>Nitrosomonadales</taxon>
        <taxon>Usitatibacteraceae</taxon>
        <taxon>Usitatibacter</taxon>
    </lineage>
</organism>
<dbReference type="KEGG" id="uru:DSM104443_02980"/>
<accession>A0A6M4H233</accession>
<feature type="domain" description="DUF5916" evidence="2">
    <location>
        <begin position="236"/>
        <end position="332"/>
    </location>
</feature>
<dbReference type="Pfam" id="PF19313">
    <property type="entry name" value="DUF5916"/>
    <property type="match status" value="1"/>
</dbReference>
<gene>
    <name evidence="3" type="ORF">DSM104443_02980</name>
</gene>
<dbReference type="CDD" id="cd09618">
    <property type="entry name" value="CBM9_like_2"/>
    <property type="match status" value="1"/>
</dbReference>
<sequence>MKKTRWLGVGLWAWMLAGAGQAGAIEAHRLPAGETIVLDGKLDEAAWRDAPLMDEFWELFPQDKVKARVRTEARFVFDKSALYVGVKSFDPDMSQLREPFARRDNVLADQDMIVLFVDPVGTKKFAHFFRVNPRGSIGDGLFNEDTGNEDFSPDIEFEVVTGRFDGGWTAEFRIPFASLRYGDPPSSTWSVLVFRNYPRDQRYRIASAPLPREQNCFICLNNPLTGLNDLPSADHLQVTPLVTARTTRDKVVGVYDRTEREVVPSLDIKWKPRPDTIVDATINPDFSQVELDTPQLVGNTQFALFYPEKRPFFLEGADILQSPFNAMYTRAVTDPSWGGRVTQRSDKFDGTALVTRDDGGGLVLLPNTYGTNYALQDFKSMASYARGRWQVGGASAGILATDRTLEDNRGYNRVLGPDLAWFPNAEHRFRAQVLESWTTALPDATGRLIKQEEQRGHAAIVDWRFSNAKWDEYIALEDVGTQFRADNGFFGQNGYRRIYSETGRKFLELWGFNEVTPYLNAEYKTDREGGVQYQQNNVGLRVTLPRATTLAAEWRPNNLVAVTPGGGIRKRDQYWASIESNPWPWLSRFYTEVAWGDRVDVANNRVGKGAYIGTTANMRPHSRLELEYRIDNDWIDSIEAVEGSKRIIAQRSQQLLAFWHFTARDGVRTIWQQNWIRRAASLWNEPVSHRERQDTVSIVYGHRRGLYLTMYLGATFGRTEDADSGFRRYQSEVFAKGSWTFDVF</sequence>
<evidence type="ECO:0000259" key="2">
    <source>
        <dbReference type="Pfam" id="PF19313"/>
    </source>
</evidence>
<dbReference type="AlphaFoldDB" id="A0A6M4H233"/>
<protein>
    <recommendedName>
        <fullName evidence="2">DUF5916 domain-containing protein</fullName>
    </recommendedName>
</protein>
<dbReference type="EMBL" id="CP053069">
    <property type="protein sequence ID" value="QJR11897.1"/>
    <property type="molecule type" value="Genomic_DNA"/>
</dbReference>
<dbReference type="Proteomes" id="UP000501534">
    <property type="component" value="Chromosome"/>
</dbReference>
<evidence type="ECO:0000313" key="4">
    <source>
        <dbReference type="Proteomes" id="UP000501534"/>
    </source>
</evidence>
<evidence type="ECO:0000256" key="1">
    <source>
        <dbReference type="SAM" id="SignalP"/>
    </source>
</evidence>
<keyword evidence="4" id="KW-1185">Reference proteome</keyword>
<dbReference type="Gene3D" id="2.60.40.1190">
    <property type="match status" value="1"/>
</dbReference>
<feature type="chain" id="PRO_5027003646" description="DUF5916 domain-containing protein" evidence="1">
    <location>
        <begin position="25"/>
        <end position="744"/>
    </location>
</feature>
<feature type="signal peptide" evidence="1">
    <location>
        <begin position="1"/>
        <end position="24"/>
    </location>
</feature>
<dbReference type="InterPro" id="IPR045670">
    <property type="entry name" value="DUF5916"/>
</dbReference>